<evidence type="ECO:0000256" key="1">
    <source>
        <dbReference type="SAM" id="MobiDB-lite"/>
    </source>
</evidence>
<protein>
    <recommendedName>
        <fullName evidence="2">Ubiquitin-like domain-containing protein</fullName>
    </recommendedName>
</protein>
<dbReference type="InterPro" id="IPR015496">
    <property type="entry name" value="Ubiquilin"/>
</dbReference>
<dbReference type="GO" id="GO:0005829">
    <property type="term" value="C:cytosol"/>
    <property type="evidence" value="ECO:0007669"/>
    <property type="project" value="TreeGrafter"/>
</dbReference>
<dbReference type="Pfam" id="PF11976">
    <property type="entry name" value="Rad60-SLD"/>
    <property type="match status" value="1"/>
</dbReference>
<comment type="caution">
    <text evidence="3">The sequence shown here is derived from an EMBL/GenBank/DDBJ whole genome shotgun (WGS) entry which is preliminary data.</text>
</comment>
<dbReference type="GO" id="GO:0031593">
    <property type="term" value="F:polyubiquitin modification-dependent protein binding"/>
    <property type="evidence" value="ECO:0007669"/>
    <property type="project" value="TreeGrafter"/>
</dbReference>
<evidence type="ECO:0000313" key="4">
    <source>
        <dbReference type="Proteomes" id="UP000324800"/>
    </source>
</evidence>
<evidence type="ECO:0000313" key="3">
    <source>
        <dbReference type="EMBL" id="KAA6376744.1"/>
    </source>
</evidence>
<organism evidence="3 4">
    <name type="scientific">Streblomastix strix</name>
    <dbReference type="NCBI Taxonomy" id="222440"/>
    <lineage>
        <taxon>Eukaryota</taxon>
        <taxon>Metamonada</taxon>
        <taxon>Preaxostyla</taxon>
        <taxon>Oxymonadida</taxon>
        <taxon>Streblomastigidae</taxon>
        <taxon>Streblomastix</taxon>
    </lineage>
</organism>
<dbReference type="PANTHER" id="PTHR10677">
    <property type="entry name" value="UBIQUILIN"/>
    <property type="match status" value="1"/>
</dbReference>
<dbReference type="InterPro" id="IPR000626">
    <property type="entry name" value="Ubiquitin-like_dom"/>
</dbReference>
<dbReference type="Gene3D" id="3.10.20.90">
    <property type="entry name" value="Phosphatidylinositol 3-kinase Catalytic Subunit, Chain A, domain 1"/>
    <property type="match status" value="2"/>
</dbReference>
<gene>
    <name evidence="3" type="ORF">EZS28_027730</name>
</gene>
<dbReference type="PANTHER" id="PTHR10677:SF3">
    <property type="entry name" value="FI07626P-RELATED"/>
    <property type="match status" value="1"/>
</dbReference>
<dbReference type="PROSITE" id="PS50053">
    <property type="entry name" value="UBIQUITIN_2"/>
    <property type="match status" value="2"/>
</dbReference>
<dbReference type="InterPro" id="IPR029071">
    <property type="entry name" value="Ubiquitin-like_domsf"/>
</dbReference>
<sequence>MRLNIRELSGNTFSVDVAGPNETIEIVKLRIFATQDFHPCDQYLVYKNDILEDEQTLQSYGIGEGSKVNLVIKEKNVLGNAGQNIVIDDVNAQIDSTESAFTKGLPDGNEIQPENQPKSNKISRLSLQTRKAKEQQRKQQNYINIALRQSDGEETHFKVPPTIKVNKLLEVFCARNNLSKQTVQLIFDGQKMRPNETFAMYGVQEYDLVDTMVMRCGA</sequence>
<feature type="region of interest" description="Disordered" evidence="1">
    <location>
        <begin position="101"/>
        <end position="122"/>
    </location>
</feature>
<dbReference type="AlphaFoldDB" id="A0A5J4V2L8"/>
<evidence type="ECO:0000259" key="2">
    <source>
        <dbReference type="PROSITE" id="PS50053"/>
    </source>
</evidence>
<dbReference type="CDD" id="cd01763">
    <property type="entry name" value="Ubl_SUMO_like"/>
    <property type="match status" value="1"/>
</dbReference>
<proteinExistence type="predicted"/>
<feature type="domain" description="Ubiquitin-like" evidence="2">
    <location>
        <begin position="1"/>
        <end position="77"/>
    </location>
</feature>
<dbReference type="GO" id="GO:0006511">
    <property type="term" value="P:ubiquitin-dependent protein catabolic process"/>
    <property type="evidence" value="ECO:0007669"/>
    <property type="project" value="TreeGrafter"/>
</dbReference>
<name>A0A5J4V2L8_9EUKA</name>
<dbReference type="SMART" id="SM00213">
    <property type="entry name" value="UBQ"/>
    <property type="match status" value="2"/>
</dbReference>
<feature type="compositionally biased region" description="Polar residues" evidence="1">
    <location>
        <begin position="112"/>
        <end position="122"/>
    </location>
</feature>
<dbReference type="Proteomes" id="UP000324800">
    <property type="component" value="Unassembled WGS sequence"/>
</dbReference>
<dbReference type="Pfam" id="PF00240">
    <property type="entry name" value="ubiquitin"/>
    <property type="match status" value="1"/>
</dbReference>
<accession>A0A5J4V2L8</accession>
<reference evidence="3 4" key="1">
    <citation type="submission" date="2019-03" db="EMBL/GenBank/DDBJ databases">
        <title>Single cell metagenomics reveals metabolic interactions within the superorganism composed of flagellate Streblomastix strix and complex community of Bacteroidetes bacteria on its surface.</title>
        <authorList>
            <person name="Treitli S.C."/>
            <person name="Kolisko M."/>
            <person name="Husnik F."/>
            <person name="Keeling P."/>
            <person name="Hampl V."/>
        </authorList>
    </citation>
    <scope>NUCLEOTIDE SEQUENCE [LARGE SCALE GENOMIC DNA]</scope>
    <source>
        <strain evidence="3">ST1C</strain>
    </source>
</reference>
<dbReference type="SUPFAM" id="SSF54236">
    <property type="entry name" value="Ubiquitin-like"/>
    <property type="match status" value="2"/>
</dbReference>
<dbReference type="OrthoDB" id="442921at2759"/>
<dbReference type="InterPro" id="IPR022617">
    <property type="entry name" value="Rad60/SUMO-like_dom"/>
</dbReference>
<dbReference type="EMBL" id="SNRW01010314">
    <property type="protein sequence ID" value="KAA6376744.1"/>
    <property type="molecule type" value="Genomic_DNA"/>
</dbReference>
<feature type="domain" description="Ubiquitin-like" evidence="2">
    <location>
        <begin position="143"/>
        <end position="218"/>
    </location>
</feature>